<evidence type="ECO:0000259" key="2">
    <source>
        <dbReference type="Pfam" id="PF01464"/>
    </source>
</evidence>
<feature type="domain" description="Transglycosylase SLT" evidence="2">
    <location>
        <begin position="47"/>
        <end position="148"/>
    </location>
</feature>
<dbReference type="InterPro" id="IPR008258">
    <property type="entry name" value="Transglycosylase_SLT_dom_1"/>
</dbReference>
<comment type="caution">
    <text evidence="3">The sequence shown here is derived from an EMBL/GenBank/DDBJ whole genome shotgun (WGS) entry which is preliminary data.</text>
</comment>
<proteinExistence type="inferred from homology"/>
<dbReference type="CDD" id="cd00254">
    <property type="entry name" value="LT-like"/>
    <property type="match status" value="1"/>
</dbReference>
<dbReference type="PANTHER" id="PTHR37423">
    <property type="entry name" value="SOLUBLE LYTIC MUREIN TRANSGLYCOSYLASE-RELATED"/>
    <property type="match status" value="1"/>
</dbReference>
<dbReference type="AlphaFoldDB" id="A0A845LHC0"/>
<dbReference type="SUPFAM" id="SSF53955">
    <property type="entry name" value="Lysozyme-like"/>
    <property type="match status" value="1"/>
</dbReference>
<sequence length="175" mass="18483">MSAVTSALLSPFTGANPSGQSNSLSRPQAGQAYAAQAQVTAGKYADLINQAAQKYNVAPSLIWGVIKAESSFNPRIVSPAGAMGLMQLMPGTARSLGVEDPFDPAQNIDGGVRYLRQMLDRFGGRTDLAIAAYNAGPGNVERYNGIPPYAETQAYVPRVLRYQQEGLASFSQPAG</sequence>
<dbReference type="Proteomes" id="UP000471031">
    <property type="component" value="Unassembled WGS sequence"/>
</dbReference>
<accession>A0A845LHC0</accession>
<dbReference type="Gene3D" id="1.10.530.10">
    <property type="match status" value="1"/>
</dbReference>
<gene>
    <name evidence="3" type="ORF">GTO89_07395</name>
</gene>
<dbReference type="PANTHER" id="PTHR37423:SF2">
    <property type="entry name" value="MEMBRANE-BOUND LYTIC MUREIN TRANSGLYCOSYLASE C"/>
    <property type="match status" value="1"/>
</dbReference>
<evidence type="ECO:0000313" key="3">
    <source>
        <dbReference type="EMBL" id="MZP42863.1"/>
    </source>
</evidence>
<protein>
    <submittedName>
        <fullName evidence="3">Transglycosylase SLT domain-containing protein</fullName>
    </submittedName>
</protein>
<organism evidence="3 4">
    <name type="scientific">Heliomicrobium gestii</name>
    <name type="common">Heliobacterium gestii</name>
    <dbReference type="NCBI Taxonomy" id="2699"/>
    <lineage>
        <taxon>Bacteria</taxon>
        <taxon>Bacillati</taxon>
        <taxon>Bacillota</taxon>
        <taxon>Clostridia</taxon>
        <taxon>Eubacteriales</taxon>
        <taxon>Heliobacteriaceae</taxon>
        <taxon>Heliomicrobium</taxon>
    </lineage>
</organism>
<comment type="similarity">
    <text evidence="1">Belongs to the transglycosylase Slt family.</text>
</comment>
<dbReference type="GO" id="GO:0016020">
    <property type="term" value="C:membrane"/>
    <property type="evidence" value="ECO:0007669"/>
    <property type="project" value="InterPro"/>
</dbReference>
<reference evidence="3 4" key="1">
    <citation type="submission" date="2020-01" db="EMBL/GenBank/DDBJ databases">
        <title>Whole genome sequence of Heliobacterium gestii DSM 11169.</title>
        <authorList>
            <person name="Kyndt J.A."/>
            <person name="Meyer T.E."/>
        </authorList>
    </citation>
    <scope>NUCLEOTIDE SEQUENCE [LARGE SCALE GENOMIC DNA]</scope>
    <source>
        <strain evidence="3 4">DSM 11169</strain>
    </source>
</reference>
<evidence type="ECO:0000313" key="4">
    <source>
        <dbReference type="Proteomes" id="UP000471031"/>
    </source>
</evidence>
<dbReference type="InterPro" id="IPR023346">
    <property type="entry name" value="Lysozyme-like_dom_sf"/>
</dbReference>
<dbReference type="OrthoDB" id="9815002at2"/>
<dbReference type="GO" id="GO:0008933">
    <property type="term" value="F:peptidoglycan lytic transglycosylase activity"/>
    <property type="evidence" value="ECO:0007669"/>
    <property type="project" value="InterPro"/>
</dbReference>
<evidence type="ECO:0000256" key="1">
    <source>
        <dbReference type="ARBA" id="ARBA00007734"/>
    </source>
</evidence>
<dbReference type="GO" id="GO:0000270">
    <property type="term" value="P:peptidoglycan metabolic process"/>
    <property type="evidence" value="ECO:0007669"/>
    <property type="project" value="InterPro"/>
</dbReference>
<dbReference type="InterPro" id="IPR000189">
    <property type="entry name" value="Transglyc_AS"/>
</dbReference>
<dbReference type="EMBL" id="WXEX01000005">
    <property type="protein sequence ID" value="MZP42863.1"/>
    <property type="molecule type" value="Genomic_DNA"/>
</dbReference>
<dbReference type="Pfam" id="PF01464">
    <property type="entry name" value="SLT"/>
    <property type="match status" value="1"/>
</dbReference>
<dbReference type="PROSITE" id="PS00922">
    <property type="entry name" value="TRANSGLYCOSYLASE"/>
    <property type="match status" value="1"/>
</dbReference>
<name>A0A845LHC0_HELGE</name>
<keyword evidence="4" id="KW-1185">Reference proteome</keyword>